<protein>
    <recommendedName>
        <fullName evidence="1">riboflavin kinase</fullName>
        <ecNumber evidence="1">2.7.1.26</ecNumber>
    </recommendedName>
</protein>
<keyword evidence="4" id="KW-0808">Transferase</keyword>
<evidence type="ECO:0000313" key="10">
    <source>
        <dbReference type="Proteomes" id="UP001291912"/>
    </source>
</evidence>
<evidence type="ECO:0000256" key="5">
    <source>
        <dbReference type="ARBA" id="ARBA00022741"/>
    </source>
</evidence>
<dbReference type="InterPro" id="IPR015865">
    <property type="entry name" value="Riboflavin_kinase_bac/euk"/>
</dbReference>
<evidence type="ECO:0000256" key="4">
    <source>
        <dbReference type="ARBA" id="ARBA00022679"/>
    </source>
</evidence>
<evidence type="ECO:0000256" key="6">
    <source>
        <dbReference type="ARBA" id="ARBA00022840"/>
    </source>
</evidence>
<dbReference type="Gene3D" id="2.40.30.30">
    <property type="entry name" value="Riboflavin kinase-like"/>
    <property type="match status" value="1"/>
</dbReference>
<dbReference type="GO" id="GO:0016301">
    <property type="term" value="F:kinase activity"/>
    <property type="evidence" value="ECO:0007669"/>
    <property type="project" value="UniProtKB-KW"/>
</dbReference>
<dbReference type="Proteomes" id="UP001291912">
    <property type="component" value="Unassembled WGS sequence"/>
</dbReference>
<sequence length="77" mass="8596">MLGNGREEVSRRLAERDGDRFEGGNWRTGDLYGCTLDARLVAYLRAMEAFEHPDDLARQAADDVAASRRLLAGRTGR</sequence>
<feature type="domain" description="Riboflavin kinase" evidence="8">
    <location>
        <begin position="28"/>
        <end position="71"/>
    </location>
</feature>
<evidence type="ECO:0000256" key="3">
    <source>
        <dbReference type="ARBA" id="ARBA00022643"/>
    </source>
</evidence>
<keyword evidence="9" id="KW-0418">Kinase</keyword>
<comment type="caution">
    <text evidence="9">The sequence shown here is derived from an EMBL/GenBank/DDBJ whole genome shotgun (WGS) entry which is preliminary data.</text>
</comment>
<name>A0ABU5N328_9MICO</name>
<evidence type="ECO:0000259" key="8">
    <source>
        <dbReference type="Pfam" id="PF01687"/>
    </source>
</evidence>
<dbReference type="SUPFAM" id="SSF82114">
    <property type="entry name" value="Riboflavin kinase-like"/>
    <property type="match status" value="1"/>
</dbReference>
<keyword evidence="5" id="KW-0547">Nucleotide-binding</keyword>
<dbReference type="EMBL" id="JAWJYN010000001">
    <property type="protein sequence ID" value="MDZ8160499.1"/>
    <property type="molecule type" value="Genomic_DNA"/>
</dbReference>
<keyword evidence="6" id="KW-0067">ATP-binding</keyword>
<keyword evidence="10" id="KW-1185">Reference proteome</keyword>
<comment type="catalytic activity">
    <reaction evidence="7">
        <text>riboflavin + ATP = FMN + ADP + H(+)</text>
        <dbReference type="Rhea" id="RHEA:14357"/>
        <dbReference type="ChEBI" id="CHEBI:15378"/>
        <dbReference type="ChEBI" id="CHEBI:30616"/>
        <dbReference type="ChEBI" id="CHEBI:57986"/>
        <dbReference type="ChEBI" id="CHEBI:58210"/>
        <dbReference type="ChEBI" id="CHEBI:456216"/>
        <dbReference type="EC" id="2.7.1.26"/>
    </reaction>
</comment>
<evidence type="ECO:0000256" key="7">
    <source>
        <dbReference type="ARBA" id="ARBA00047880"/>
    </source>
</evidence>
<keyword evidence="3" id="KW-0288">FMN</keyword>
<gene>
    <name evidence="9" type="ORF">R2Q92_01540</name>
</gene>
<dbReference type="RefSeq" id="WP_194423214.1">
    <property type="nucleotide sequence ID" value="NZ_BAAAPT010000001.1"/>
</dbReference>
<dbReference type="EC" id="2.7.1.26" evidence="1"/>
<keyword evidence="2" id="KW-0285">Flavoprotein</keyword>
<organism evidence="9 10">
    <name type="scientific">Microbacterium aquimaris</name>
    <dbReference type="NCBI Taxonomy" id="459816"/>
    <lineage>
        <taxon>Bacteria</taxon>
        <taxon>Bacillati</taxon>
        <taxon>Actinomycetota</taxon>
        <taxon>Actinomycetes</taxon>
        <taxon>Micrococcales</taxon>
        <taxon>Microbacteriaceae</taxon>
        <taxon>Microbacterium</taxon>
    </lineage>
</organism>
<dbReference type="Pfam" id="PF01687">
    <property type="entry name" value="Flavokinase"/>
    <property type="match status" value="1"/>
</dbReference>
<evidence type="ECO:0000313" key="9">
    <source>
        <dbReference type="EMBL" id="MDZ8160499.1"/>
    </source>
</evidence>
<reference evidence="9 10" key="1">
    <citation type="submission" date="2023-10" db="EMBL/GenBank/DDBJ databases">
        <title>Microbacterium xanthum sp. nov., isolated from seaweed.</title>
        <authorList>
            <person name="Lee S.D."/>
        </authorList>
    </citation>
    <scope>NUCLEOTIDE SEQUENCE [LARGE SCALE GENOMIC DNA]</scope>
    <source>
        <strain evidence="9 10">KCTC 19124</strain>
    </source>
</reference>
<accession>A0ABU5N328</accession>
<evidence type="ECO:0000256" key="2">
    <source>
        <dbReference type="ARBA" id="ARBA00022630"/>
    </source>
</evidence>
<dbReference type="InterPro" id="IPR023465">
    <property type="entry name" value="Riboflavin_kinase_dom_sf"/>
</dbReference>
<proteinExistence type="predicted"/>
<evidence type="ECO:0000256" key="1">
    <source>
        <dbReference type="ARBA" id="ARBA00012105"/>
    </source>
</evidence>